<dbReference type="InterPro" id="IPR035439">
    <property type="entry name" value="UPF0145_dom_sf"/>
</dbReference>
<sequence length="103" mass="10955">MIITTTAIVEGSPVRQYIGVATGEVIMATNVGRDLLASFRDLVGGRSKAYETKLREAREAALKEMTEDASQMGANAVIGVDFNYEVVRSGMLMVAVSGTAVII</sequence>
<dbReference type="RefSeq" id="WP_130607339.1">
    <property type="nucleotide sequence ID" value="NZ_AP019400.1"/>
</dbReference>
<dbReference type="PANTHER" id="PTHR34068">
    <property type="entry name" value="UPF0145 PROTEIN YBJQ"/>
    <property type="match status" value="1"/>
</dbReference>
<accession>A0A3T1D3N4</accession>
<dbReference type="Pfam" id="PF01906">
    <property type="entry name" value="YbjQ_1"/>
    <property type="match status" value="1"/>
</dbReference>
<dbReference type="OrthoDB" id="9796448at2"/>
<evidence type="ECO:0000256" key="2">
    <source>
        <dbReference type="HAMAP-Rule" id="MF_00338"/>
    </source>
</evidence>
<dbReference type="EMBL" id="AP019400">
    <property type="protein sequence ID" value="BBI32648.1"/>
    <property type="molecule type" value="Genomic_DNA"/>
</dbReference>
<dbReference type="KEGG" id="cohn:KCTCHS21_20470"/>
<protein>
    <recommendedName>
        <fullName evidence="2">UPF0145 protein KCTCHS21_20470</fullName>
    </recommendedName>
</protein>
<proteinExistence type="inferred from homology"/>
<organism evidence="3 4">
    <name type="scientific">Cohnella abietis</name>
    <dbReference type="NCBI Taxonomy" id="2507935"/>
    <lineage>
        <taxon>Bacteria</taxon>
        <taxon>Bacillati</taxon>
        <taxon>Bacillota</taxon>
        <taxon>Bacilli</taxon>
        <taxon>Bacillales</taxon>
        <taxon>Paenibacillaceae</taxon>
        <taxon>Cohnella</taxon>
    </lineage>
</organism>
<name>A0A3T1D3N4_9BACL</name>
<dbReference type="Proteomes" id="UP000289856">
    <property type="component" value="Chromosome"/>
</dbReference>
<dbReference type="AlphaFoldDB" id="A0A3T1D3N4"/>
<reference evidence="3 4" key="1">
    <citation type="submission" date="2019-01" db="EMBL/GenBank/DDBJ databases">
        <title>Complete genome sequence of Cohnella hallensis HS21 isolated from Korean fir (Abies koreana) rhizospheric soil.</title>
        <authorList>
            <person name="Jiang L."/>
            <person name="Kang S.W."/>
            <person name="Kim S."/>
            <person name="Jung J."/>
            <person name="Kim C.Y."/>
            <person name="Kim D.H."/>
            <person name="Kim S.W."/>
            <person name="Lee J."/>
        </authorList>
    </citation>
    <scope>NUCLEOTIDE SEQUENCE [LARGE SCALE GENOMIC DNA]</scope>
    <source>
        <strain evidence="3 4">HS21</strain>
    </source>
</reference>
<gene>
    <name evidence="3" type="ORF">KCTCHS21_20470</name>
</gene>
<keyword evidence="4" id="KW-1185">Reference proteome</keyword>
<dbReference type="InterPro" id="IPR002765">
    <property type="entry name" value="UPF0145_YbjQ-like"/>
</dbReference>
<dbReference type="SUPFAM" id="SSF117782">
    <property type="entry name" value="YbjQ-like"/>
    <property type="match status" value="1"/>
</dbReference>
<dbReference type="HAMAP" id="MF_00338">
    <property type="entry name" value="UPF0145"/>
    <property type="match status" value="1"/>
</dbReference>
<evidence type="ECO:0000256" key="1">
    <source>
        <dbReference type="ARBA" id="ARBA00010751"/>
    </source>
</evidence>
<evidence type="ECO:0000313" key="3">
    <source>
        <dbReference type="EMBL" id="BBI32648.1"/>
    </source>
</evidence>
<evidence type="ECO:0000313" key="4">
    <source>
        <dbReference type="Proteomes" id="UP000289856"/>
    </source>
</evidence>
<dbReference type="PANTHER" id="PTHR34068:SF1">
    <property type="entry name" value="UPF0145 PROTEIN YBJQ"/>
    <property type="match status" value="1"/>
</dbReference>
<comment type="similarity">
    <text evidence="1 2">Belongs to the UPF0145 family.</text>
</comment>
<dbReference type="Gene3D" id="3.30.110.70">
    <property type="entry name" value="Hypothetical protein apc22750. Chain B"/>
    <property type="match status" value="1"/>
</dbReference>